<sequence>MARKKIDETIRQKVIKAGASGLSMRKIAKEYGVSLSSVSRIVKEEGVPKAQQEVIPEKDRAERKKRIQGLEKRIAELEKKIFEIEASKR</sequence>
<dbReference type="EMBL" id="SOII01000131">
    <property type="protein sequence ID" value="TET85407.1"/>
    <property type="molecule type" value="Genomic_DNA"/>
</dbReference>
<reference evidence="2 3" key="1">
    <citation type="submission" date="2019-03" db="EMBL/GenBank/DDBJ databases">
        <title>Metabolic potential of uncultured bacteria and archaea associated with petroleum seepage in deep-sea sediments.</title>
        <authorList>
            <person name="Dong X."/>
            <person name="Hubert C."/>
        </authorList>
    </citation>
    <scope>NUCLEOTIDE SEQUENCE [LARGE SCALE GENOMIC DNA]</scope>
    <source>
        <strain evidence="2">E29_bin25</strain>
    </source>
</reference>
<gene>
    <name evidence="2" type="ORF">E3J32_01780</name>
</gene>
<accession>A0A523Y1L2</accession>
<dbReference type="Pfam" id="PF13384">
    <property type="entry name" value="HTH_23"/>
    <property type="match status" value="1"/>
</dbReference>
<keyword evidence="1" id="KW-0175">Coiled coil</keyword>
<feature type="coiled-coil region" evidence="1">
    <location>
        <begin position="60"/>
        <end position="87"/>
    </location>
</feature>
<dbReference type="InterPro" id="IPR009057">
    <property type="entry name" value="Homeodomain-like_sf"/>
</dbReference>
<comment type="caution">
    <text evidence="2">The sequence shown here is derived from an EMBL/GenBank/DDBJ whole genome shotgun (WGS) entry which is preliminary data.</text>
</comment>
<dbReference type="Proteomes" id="UP000315669">
    <property type="component" value="Unassembled WGS sequence"/>
</dbReference>
<dbReference type="InterPro" id="IPR036388">
    <property type="entry name" value="WH-like_DNA-bd_sf"/>
</dbReference>
<evidence type="ECO:0000256" key="1">
    <source>
        <dbReference type="SAM" id="Coils"/>
    </source>
</evidence>
<dbReference type="AlphaFoldDB" id="A0A523Y1L2"/>
<dbReference type="Gene3D" id="1.10.10.10">
    <property type="entry name" value="Winged helix-like DNA-binding domain superfamily/Winged helix DNA-binding domain"/>
    <property type="match status" value="1"/>
</dbReference>
<dbReference type="SUPFAM" id="SSF46689">
    <property type="entry name" value="Homeodomain-like"/>
    <property type="match status" value="1"/>
</dbReference>
<name>A0A523Y1L2_UNCAE</name>
<evidence type="ECO:0000313" key="2">
    <source>
        <dbReference type="EMBL" id="TET85407.1"/>
    </source>
</evidence>
<evidence type="ECO:0000313" key="3">
    <source>
        <dbReference type="Proteomes" id="UP000315669"/>
    </source>
</evidence>
<proteinExistence type="predicted"/>
<protein>
    <submittedName>
        <fullName evidence="2">Helix-turn-helix domain-containing protein</fullName>
    </submittedName>
</protein>
<organism evidence="2 3">
    <name type="scientific">Aerophobetes bacterium</name>
    <dbReference type="NCBI Taxonomy" id="2030807"/>
    <lineage>
        <taxon>Bacteria</taxon>
        <taxon>Candidatus Aerophobota</taxon>
    </lineage>
</organism>